<feature type="domain" description="Ketoreductase" evidence="14">
    <location>
        <begin position="832"/>
        <end position="1025"/>
    </location>
</feature>
<dbReference type="PRINTS" id="PR00081">
    <property type="entry name" value="GDHRDH"/>
</dbReference>
<keyword evidence="12" id="KW-0472">Membrane</keyword>
<keyword evidence="8" id="KW-0443">Lipid metabolism</keyword>
<comment type="pathway">
    <text evidence="2">Lipid metabolism; fatty acid beta-oxidation.</text>
</comment>
<evidence type="ECO:0000313" key="15">
    <source>
        <dbReference type="EMBL" id="KAK5054520.1"/>
    </source>
</evidence>
<keyword evidence="13" id="KW-0732">Signal</keyword>
<dbReference type="InterPro" id="IPR002539">
    <property type="entry name" value="MaoC-like_dom"/>
</dbReference>
<dbReference type="PANTHER" id="PTHR45024:SF2">
    <property type="entry name" value="SCP2 DOMAIN-CONTAINING PROTEIN"/>
    <property type="match status" value="1"/>
</dbReference>
<dbReference type="GO" id="GO:0005777">
    <property type="term" value="C:peroxisome"/>
    <property type="evidence" value="ECO:0007669"/>
    <property type="project" value="UniProtKB-SubCell"/>
</dbReference>
<dbReference type="InterPro" id="IPR042099">
    <property type="entry name" value="ANL_N_sf"/>
</dbReference>
<dbReference type="InterPro" id="IPR029069">
    <property type="entry name" value="HotDog_dom_sf"/>
</dbReference>
<feature type="transmembrane region" description="Helical" evidence="12">
    <location>
        <begin position="239"/>
        <end position="261"/>
    </location>
</feature>
<evidence type="ECO:0000259" key="14">
    <source>
        <dbReference type="SMART" id="SM00822"/>
    </source>
</evidence>
<keyword evidence="6" id="KW-0276">Fatty acid metabolism</keyword>
<protein>
    <recommendedName>
        <fullName evidence="14">Ketoreductase domain-containing protein</fullName>
    </recommendedName>
</protein>
<comment type="subcellular location">
    <subcellularLocation>
        <location evidence="1">Peroxisome</location>
    </subcellularLocation>
</comment>
<dbReference type="EMBL" id="JAVRRD010000010">
    <property type="protein sequence ID" value="KAK5054520.1"/>
    <property type="molecule type" value="Genomic_DNA"/>
</dbReference>
<dbReference type="PROSITE" id="PS00455">
    <property type="entry name" value="AMP_BINDING"/>
    <property type="match status" value="1"/>
</dbReference>
<feature type="region of interest" description="Disordered" evidence="11">
    <location>
        <begin position="1277"/>
        <end position="1306"/>
    </location>
</feature>
<evidence type="ECO:0000256" key="4">
    <source>
        <dbReference type="ARBA" id="ARBA00022450"/>
    </source>
</evidence>
<evidence type="ECO:0000256" key="7">
    <source>
        <dbReference type="ARBA" id="ARBA00023002"/>
    </source>
</evidence>
<comment type="similarity">
    <text evidence="3">Belongs to the short-chain dehydrogenases/reductases (SDR) family.</text>
</comment>
<dbReference type="InterPro" id="IPR036291">
    <property type="entry name" value="NAD(P)-bd_dom_sf"/>
</dbReference>
<dbReference type="Gene3D" id="3.10.129.10">
    <property type="entry name" value="Hotdog Thioesterase"/>
    <property type="match status" value="1"/>
</dbReference>
<dbReference type="InterPro" id="IPR002347">
    <property type="entry name" value="SDR_fam"/>
</dbReference>
<dbReference type="Pfam" id="PF13193">
    <property type="entry name" value="AMP-binding_C"/>
    <property type="match status" value="1"/>
</dbReference>
<evidence type="ECO:0000256" key="9">
    <source>
        <dbReference type="ARBA" id="ARBA00023140"/>
    </source>
</evidence>
<feature type="compositionally biased region" description="Basic and acidic residues" evidence="11">
    <location>
        <begin position="1295"/>
        <end position="1306"/>
    </location>
</feature>
<dbReference type="GO" id="GO:0006631">
    <property type="term" value="P:fatty acid metabolic process"/>
    <property type="evidence" value="ECO:0007669"/>
    <property type="project" value="UniProtKB-KW"/>
</dbReference>
<evidence type="ECO:0000256" key="10">
    <source>
        <dbReference type="ARBA" id="ARBA00023239"/>
    </source>
</evidence>
<dbReference type="InterPro" id="IPR045851">
    <property type="entry name" value="AMP-bd_C_sf"/>
</dbReference>
<dbReference type="Gene3D" id="3.30.300.30">
    <property type="match status" value="1"/>
</dbReference>
<dbReference type="SUPFAM" id="SSF51735">
    <property type="entry name" value="NAD(P)-binding Rossmann-fold domains"/>
    <property type="match status" value="2"/>
</dbReference>
<feature type="signal peptide" evidence="13">
    <location>
        <begin position="1"/>
        <end position="22"/>
    </location>
</feature>
<evidence type="ECO:0000256" key="11">
    <source>
        <dbReference type="SAM" id="MobiDB-lite"/>
    </source>
</evidence>
<dbReference type="CDD" id="cd03448">
    <property type="entry name" value="HDE_HSD"/>
    <property type="match status" value="1"/>
</dbReference>
<keyword evidence="10" id="KW-0456">Lyase</keyword>
<dbReference type="PRINTS" id="PR00080">
    <property type="entry name" value="SDRFAMILY"/>
</dbReference>
<dbReference type="Gene3D" id="3.40.50.12780">
    <property type="entry name" value="N-terminal domain of ligase-like"/>
    <property type="match status" value="1"/>
</dbReference>
<evidence type="ECO:0000256" key="8">
    <source>
        <dbReference type="ARBA" id="ARBA00023098"/>
    </source>
</evidence>
<keyword evidence="4" id="KW-0596">Phosphopantetheine</keyword>
<dbReference type="InterPro" id="IPR025110">
    <property type="entry name" value="AMP-bd_C"/>
</dbReference>
<evidence type="ECO:0000313" key="16">
    <source>
        <dbReference type="Proteomes" id="UP001358417"/>
    </source>
</evidence>
<dbReference type="SUPFAM" id="SSF56801">
    <property type="entry name" value="Acetyl-CoA synthetase-like"/>
    <property type="match status" value="1"/>
</dbReference>
<dbReference type="InterPro" id="IPR051687">
    <property type="entry name" value="Peroxisomal_Beta-Oxidation"/>
</dbReference>
<dbReference type="Proteomes" id="UP001358417">
    <property type="component" value="Unassembled WGS sequence"/>
</dbReference>
<evidence type="ECO:0000256" key="12">
    <source>
        <dbReference type="SAM" id="Phobius"/>
    </source>
</evidence>
<keyword evidence="12" id="KW-1133">Transmembrane helix</keyword>
<keyword evidence="7" id="KW-0560">Oxidoreductase</keyword>
<keyword evidence="12" id="KW-0812">Transmembrane</keyword>
<dbReference type="Gene3D" id="1.10.287.4290">
    <property type="match status" value="1"/>
</dbReference>
<keyword evidence="5" id="KW-0597">Phosphoprotein</keyword>
<dbReference type="GeneID" id="89969631"/>
<organism evidence="15 16">
    <name type="scientific">Exophiala bonariae</name>
    <dbReference type="NCBI Taxonomy" id="1690606"/>
    <lineage>
        <taxon>Eukaryota</taxon>
        <taxon>Fungi</taxon>
        <taxon>Dikarya</taxon>
        <taxon>Ascomycota</taxon>
        <taxon>Pezizomycotina</taxon>
        <taxon>Eurotiomycetes</taxon>
        <taxon>Chaetothyriomycetidae</taxon>
        <taxon>Chaetothyriales</taxon>
        <taxon>Herpotrichiellaceae</taxon>
        <taxon>Exophiala</taxon>
    </lineage>
</organism>
<feature type="chain" id="PRO_5043933991" description="Ketoreductase domain-containing protein" evidence="13">
    <location>
        <begin position="23"/>
        <end position="1421"/>
    </location>
</feature>
<dbReference type="CDD" id="cd05911">
    <property type="entry name" value="Firefly_Luc_like"/>
    <property type="match status" value="1"/>
</dbReference>
<keyword evidence="9" id="KW-0576">Peroxisome</keyword>
<evidence type="ECO:0000256" key="1">
    <source>
        <dbReference type="ARBA" id="ARBA00004275"/>
    </source>
</evidence>
<evidence type="ECO:0000256" key="6">
    <source>
        <dbReference type="ARBA" id="ARBA00022832"/>
    </source>
</evidence>
<dbReference type="SUPFAM" id="SSF54637">
    <property type="entry name" value="Thioesterase/thiol ester dehydrase-isomerase"/>
    <property type="match status" value="2"/>
</dbReference>
<gene>
    <name evidence="15" type="ORF">LTR84_001411</name>
</gene>
<keyword evidence="16" id="KW-1185">Reference proteome</keyword>
<dbReference type="Pfam" id="PF01575">
    <property type="entry name" value="MaoC_dehydratas"/>
    <property type="match status" value="1"/>
</dbReference>
<evidence type="ECO:0000256" key="5">
    <source>
        <dbReference type="ARBA" id="ARBA00022553"/>
    </source>
</evidence>
<dbReference type="InterPro" id="IPR054357">
    <property type="entry name" value="MFE-2_N"/>
</dbReference>
<dbReference type="SMART" id="SM00822">
    <property type="entry name" value="PKS_KR"/>
    <property type="match status" value="1"/>
</dbReference>
<feature type="transmembrane region" description="Helical" evidence="12">
    <location>
        <begin position="80"/>
        <end position="103"/>
    </location>
</feature>
<proteinExistence type="inferred from homology"/>
<evidence type="ECO:0000256" key="13">
    <source>
        <dbReference type="SAM" id="SignalP"/>
    </source>
</evidence>
<dbReference type="InterPro" id="IPR000873">
    <property type="entry name" value="AMP-dep_synth/lig_dom"/>
</dbReference>
<comment type="caution">
    <text evidence="15">The sequence shown here is derived from an EMBL/GenBank/DDBJ whole genome shotgun (WGS) entry which is preliminary data.</text>
</comment>
<dbReference type="InterPro" id="IPR057326">
    <property type="entry name" value="KR_dom"/>
</dbReference>
<dbReference type="GO" id="GO:0016491">
    <property type="term" value="F:oxidoreductase activity"/>
    <property type="evidence" value="ECO:0007669"/>
    <property type="project" value="UniProtKB-KW"/>
</dbReference>
<dbReference type="Gene3D" id="3.40.50.720">
    <property type="entry name" value="NAD(P)-binding Rossmann-like Domain"/>
    <property type="match status" value="2"/>
</dbReference>
<dbReference type="PANTHER" id="PTHR45024">
    <property type="entry name" value="DEHYDROGENASES, SHORT CHAIN"/>
    <property type="match status" value="1"/>
</dbReference>
<dbReference type="Pfam" id="PF00106">
    <property type="entry name" value="adh_short"/>
    <property type="match status" value="1"/>
</dbReference>
<reference evidence="15 16" key="1">
    <citation type="submission" date="2023-08" db="EMBL/GenBank/DDBJ databases">
        <title>Black Yeasts Isolated from many extreme environments.</title>
        <authorList>
            <person name="Coleine C."/>
            <person name="Stajich J.E."/>
            <person name="Selbmann L."/>
        </authorList>
    </citation>
    <scope>NUCLEOTIDE SEQUENCE [LARGE SCALE GENOMIC DNA]</scope>
    <source>
        <strain evidence="15 16">CCFEE 5792</strain>
    </source>
</reference>
<dbReference type="Pfam" id="PF22622">
    <property type="entry name" value="MFE-2_hydrat-2_N"/>
    <property type="match status" value="1"/>
</dbReference>
<sequence length="1421" mass="157280">MPQKSRWTVDIPIISLPSLLLGDPSALLPDTPAYIDAQDPDRLKLSWRDYALWCKRVAAGLLDAGLCPNDRVLVYSGNNIFFPVVFMGVIMAGGIISTANPAFVGRELAYQIKDSQPRFLLIAEASIASAREAARLANYSPHRISIFDDAPPLGSGGQDVGEIRHWKHMIATKERTEGFRWKEMRTIEDARQTAALLYSSGTTGVPKGVEITHYGLVANCVQLGHLRTLDPNRTKPQRLLAVLPMYHGLGLLTFATMAPYYRRPTVIMKRYSLLGMLENIQRFQITELMLVPPILVAMANSPEARMGSYDLSSIRKVSVGAAPLSREKCEELETLWPKGHVNVKQGWGMTEFDSTVLNGLGNLSLTLLRLPISILNWDEREVSRTQAVGEPVANCEVKIMDDEGLKEVIPGQAGELWCKTPTMMKGYWGKPEETAKVVTPDGWLKTGDIAFADGNGKYVIIDRKKELIKVKGNQVAPAELEALLLEHPDILDAAVIGIERNEDQIPLAYVVRKSGSQVSADAILQYMAERTAKIKRIAGGIIFCDMIPKNPSLLDRVVEEIQADGGKAVAAYGGPCDGGSIVDVAIKNFGRIDVLICNAMPKDDPSWDELQDHDWNSLLEDSFKLTYKASSRLLTERTCCLALFQAAEVRKNHQYKLSASRHELRRHYIAVWYVKQDRFQDLSRFNLIAAKFGHLGFMQTIAREGARYNIIACTLATPVAETSTTVPTQSVMDGVLHSVAVLSHPSNCDITGHLYHVEGRQLKMLRWQRAAGGWQNPDTGMTPASIQSRWPDINDFAKGSYPNSSSDFQAVVAKTKKLRPGGPGKDIRFDGKVVLVTGAGSGLGRAYALQFAKLGAKVVLNDVKNPSSVAAEIRNAGGTAHTVIHSVTEGEKIVADAFDKFGRLDVVVNNAGFVRDKTIANMTDSLWDTIMDVHLRGTYRITKAAWPHFVRQGYGRVVNITSTSGIYGNFGQSNYSLAVRRAACFAVDIANNFQKCAIIGFSSALAHEGALHNITVNAVAPVASTPGLAGALQGSSTEILPQFSAPFVALMCSNIVPYPSTGGLYEIGGGWHARTRLEANGGIEWNETEHLGGEEALKCLATITNFELKSYPEEYENGLKRLHDQVYRQGTLGRIEDAKKVQGDGSIFEYTQRDAILYNLTLGVKWTEIPLIYENDKKFQVLPTFGAIPWFRTKLPFTYHELLPQWDPLKLLHGEIYLEIRKYPVPTRGKLVTYPKLLHVLDKSKAAVVTIAYTTRDISTGEDIFYNESSAYIRDAGNFGGPSEPTISEPPSRPPPREPDFMREEKTTEESAALYRLNGDTNDLHIDPEVARRTGFERPILHGLCFFGISGKHIYQQYGPYRNIRVRFAGTVVPGQTLRTEAWVFAEDNLVLFQTRVLETDKLCITGGRAELLELREQSKL</sequence>
<dbReference type="GO" id="GO:0004300">
    <property type="term" value="F:enoyl-CoA hydratase activity"/>
    <property type="evidence" value="ECO:0007669"/>
    <property type="project" value="UniProtKB-ARBA"/>
</dbReference>
<evidence type="ECO:0000256" key="3">
    <source>
        <dbReference type="ARBA" id="ARBA00006484"/>
    </source>
</evidence>
<accession>A0AAV9NCF2</accession>
<evidence type="ECO:0000256" key="2">
    <source>
        <dbReference type="ARBA" id="ARBA00005005"/>
    </source>
</evidence>
<dbReference type="InterPro" id="IPR020845">
    <property type="entry name" value="AMP-binding_CS"/>
</dbReference>
<dbReference type="RefSeq" id="XP_064707293.1">
    <property type="nucleotide sequence ID" value="XM_064845035.1"/>
</dbReference>
<dbReference type="Pfam" id="PF00501">
    <property type="entry name" value="AMP-binding"/>
    <property type="match status" value="1"/>
</dbReference>
<name>A0AAV9NCF2_9EURO</name>